<accession>D7BP41</accession>
<dbReference type="AlphaFoldDB" id="D7BP41"/>
<dbReference type="RefSeq" id="WP_013170186.1">
    <property type="nucleotide sequence ID" value="NC_014218.1"/>
</dbReference>
<proteinExistence type="predicted"/>
<evidence type="ECO:0000313" key="3">
    <source>
        <dbReference type="EMBL" id="ADH92690.1"/>
    </source>
</evidence>
<sequence>MPDLASLLTPNPYANDDGSMPQELRKAYESSSDQRVENIVRALDRVLLPVIPHAHPGTDANGKVLEHTSQPSHPLEREEGLVTAQVHNGRSAVVVFSHAEALTNWNATARPVPVSIEATAIATLKQKTGLIVLDPGTDNETVLGRTAVITLAAGGKWLAPWADPKIRGVITKLAEEYRDHVLSIELLPDVNGTAIVDMVFSRDSATETVVAVAQAVAATLETDPYVRARLDLVEIRPRPE</sequence>
<gene>
    <name evidence="3" type="ordered locus">Arch_0968</name>
</gene>
<evidence type="ECO:0000313" key="4">
    <source>
        <dbReference type="Proteomes" id="UP000000376"/>
    </source>
</evidence>
<dbReference type="Pfam" id="PF07179">
    <property type="entry name" value="SseB"/>
    <property type="match status" value="1"/>
</dbReference>
<name>D7BP41_ARCHD</name>
<evidence type="ECO:0000256" key="1">
    <source>
        <dbReference type="SAM" id="MobiDB-lite"/>
    </source>
</evidence>
<dbReference type="Proteomes" id="UP000000376">
    <property type="component" value="Chromosome"/>
</dbReference>
<evidence type="ECO:0000259" key="2">
    <source>
        <dbReference type="Pfam" id="PF07179"/>
    </source>
</evidence>
<reference evidence="3 4" key="1">
    <citation type="journal article" date="2010" name="Stand. Genomic Sci.">
        <title>Complete genome sequence of Arcanobacterium haemolyticum type strain (11018).</title>
        <authorList>
            <person name="Yasawong M."/>
            <person name="Teshima H."/>
            <person name="Lapidus A."/>
            <person name="Nolan M."/>
            <person name="Lucas S."/>
            <person name="Glavina Del Rio T."/>
            <person name="Tice H."/>
            <person name="Cheng J."/>
            <person name="Bruce D."/>
            <person name="Detter C."/>
            <person name="Tapia R."/>
            <person name="Han C."/>
            <person name="Goodwin L."/>
            <person name="Pitluck S."/>
            <person name="Liolios K."/>
            <person name="Ivanova N."/>
            <person name="Mavromatis K."/>
            <person name="Mikhailova N."/>
            <person name="Pati A."/>
            <person name="Chen A."/>
            <person name="Palaniappan K."/>
            <person name="Land M."/>
            <person name="Hauser L."/>
            <person name="Chang Y."/>
            <person name="Jeffries C."/>
            <person name="Rohde M."/>
            <person name="Sikorski J."/>
            <person name="Pukall R."/>
            <person name="Goker M."/>
            <person name="Woyke T."/>
            <person name="Bristow J."/>
            <person name="Eisen J."/>
            <person name="Markowitz V."/>
            <person name="Hugenholtz P."/>
            <person name="Kyrpides N."/>
            <person name="Klenk H."/>
        </authorList>
    </citation>
    <scope>NUCLEOTIDE SEQUENCE [LARGE SCALE GENOMIC DNA]</scope>
    <source>
        <strain evidence="4">ATCC 9345 / DSM 20595 / CCUG 17215 / LMG 16163 / NBRC 15585 / NCTC 8452 / 11018</strain>
    </source>
</reference>
<dbReference type="HOGENOM" id="CLU_082391_0_0_11"/>
<dbReference type="InterPro" id="IPR009839">
    <property type="entry name" value="SseB_N"/>
</dbReference>
<dbReference type="STRING" id="644284.Arch_0968"/>
<dbReference type="EMBL" id="CP002045">
    <property type="protein sequence ID" value="ADH92690.1"/>
    <property type="molecule type" value="Genomic_DNA"/>
</dbReference>
<feature type="region of interest" description="Disordered" evidence="1">
    <location>
        <begin position="1"/>
        <end position="20"/>
    </location>
</feature>
<protein>
    <recommendedName>
        <fullName evidence="2">SseB protein N-terminal domain-containing protein</fullName>
    </recommendedName>
</protein>
<organism evidence="3 4">
    <name type="scientific">Arcanobacterium haemolyticum (strain ATCC 9345 / DSM 20595 / CCM 5947 / CCUG 17215 / LMG 16163 / NBRC 15585 / NCTC 8452 / 11018)</name>
    <dbReference type="NCBI Taxonomy" id="644284"/>
    <lineage>
        <taxon>Bacteria</taxon>
        <taxon>Bacillati</taxon>
        <taxon>Actinomycetota</taxon>
        <taxon>Actinomycetes</taxon>
        <taxon>Actinomycetales</taxon>
        <taxon>Actinomycetaceae</taxon>
        <taxon>Arcanobacterium</taxon>
    </lineage>
</organism>
<keyword evidence="4" id="KW-1185">Reference proteome</keyword>
<feature type="domain" description="SseB protein N-terminal" evidence="2">
    <location>
        <begin position="24"/>
        <end position="148"/>
    </location>
</feature>
<dbReference type="KEGG" id="ahe:Arch_0968"/>